<dbReference type="AlphaFoldDB" id="A0AAN8G710"/>
<evidence type="ECO:0000256" key="2">
    <source>
        <dbReference type="SAM" id="MobiDB-lite"/>
    </source>
</evidence>
<organism evidence="4 5">
    <name type="scientific">Patella caerulea</name>
    <name type="common">Rayed Mediterranean limpet</name>
    <dbReference type="NCBI Taxonomy" id="87958"/>
    <lineage>
        <taxon>Eukaryota</taxon>
        <taxon>Metazoa</taxon>
        <taxon>Spiralia</taxon>
        <taxon>Lophotrochozoa</taxon>
        <taxon>Mollusca</taxon>
        <taxon>Gastropoda</taxon>
        <taxon>Patellogastropoda</taxon>
        <taxon>Patelloidea</taxon>
        <taxon>Patellidae</taxon>
        <taxon>Patella</taxon>
    </lineage>
</organism>
<feature type="region of interest" description="Disordered" evidence="2">
    <location>
        <begin position="35"/>
        <end position="84"/>
    </location>
</feature>
<protein>
    <submittedName>
        <fullName evidence="4">Uncharacterized protein</fullName>
    </submittedName>
</protein>
<evidence type="ECO:0000313" key="4">
    <source>
        <dbReference type="EMBL" id="KAK6169051.1"/>
    </source>
</evidence>
<feature type="region of interest" description="Disordered" evidence="2">
    <location>
        <begin position="541"/>
        <end position="561"/>
    </location>
</feature>
<dbReference type="EMBL" id="JAZGQO010000015">
    <property type="protein sequence ID" value="KAK6169051.1"/>
    <property type="molecule type" value="Genomic_DNA"/>
</dbReference>
<dbReference type="PANTHER" id="PTHR22545:SF0">
    <property type="entry name" value="CENTROSOMAL PROTEIN OF 95 KDA"/>
    <property type="match status" value="1"/>
</dbReference>
<feature type="coiled-coil region" evidence="1">
    <location>
        <begin position="374"/>
        <end position="401"/>
    </location>
</feature>
<dbReference type="GO" id="GO:0005813">
    <property type="term" value="C:centrosome"/>
    <property type="evidence" value="ECO:0007669"/>
    <property type="project" value="InterPro"/>
</dbReference>
<evidence type="ECO:0000313" key="5">
    <source>
        <dbReference type="Proteomes" id="UP001347796"/>
    </source>
</evidence>
<feature type="region of interest" description="Disordered" evidence="2">
    <location>
        <begin position="110"/>
        <end position="132"/>
    </location>
</feature>
<feature type="region of interest" description="Disordered" evidence="2">
    <location>
        <begin position="164"/>
        <end position="264"/>
    </location>
</feature>
<comment type="caution">
    <text evidence="4">The sequence shown here is derived from an EMBL/GenBank/DDBJ whole genome shotgun (WGS) entry which is preliminary data.</text>
</comment>
<feature type="compositionally biased region" description="Low complexity" evidence="2">
    <location>
        <begin position="204"/>
        <end position="215"/>
    </location>
</feature>
<dbReference type="PANTHER" id="PTHR22545">
    <property type="entry name" value="CENTROSOMAL PROTEIN OF 95 KDA"/>
    <property type="match status" value="1"/>
</dbReference>
<reference evidence="4 5" key="1">
    <citation type="submission" date="2024-01" db="EMBL/GenBank/DDBJ databases">
        <title>The genome of the rayed Mediterranean limpet Patella caerulea (Linnaeus, 1758).</title>
        <authorList>
            <person name="Anh-Thu Weber A."/>
            <person name="Halstead-Nussloch G."/>
        </authorList>
    </citation>
    <scope>NUCLEOTIDE SEQUENCE [LARGE SCALE GENOMIC DNA]</scope>
    <source>
        <strain evidence="4">AATW-2023a</strain>
        <tissue evidence="4">Whole specimen</tissue>
    </source>
</reference>
<dbReference type="GO" id="GO:0000922">
    <property type="term" value="C:spindle pole"/>
    <property type="evidence" value="ECO:0007669"/>
    <property type="project" value="InterPro"/>
</dbReference>
<keyword evidence="5" id="KW-1185">Reference proteome</keyword>
<evidence type="ECO:0000256" key="3">
    <source>
        <dbReference type="SAM" id="SignalP"/>
    </source>
</evidence>
<dbReference type="Proteomes" id="UP001347796">
    <property type="component" value="Unassembled WGS sequence"/>
</dbReference>
<keyword evidence="1" id="KW-0175">Coiled coil</keyword>
<feature type="chain" id="PRO_5043054053" evidence="3">
    <location>
        <begin position="17"/>
        <end position="715"/>
    </location>
</feature>
<feature type="coiled-coil region" evidence="1">
    <location>
        <begin position="649"/>
        <end position="676"/>
    </location>
</feature>
<evidence type="ECO:0000256" key="1">
    <source>
        <dbReference type="SAM" id="Coils"/>
    </source>
</evidence>
<dbReference type="InterPro" id="IPR026619">
    <property type="entry name" value="CEP95"/>
</dbReference>
<feature type="compositionally biased region" description="Polar residues" evidence="2">
    <location>
        <begin position="232"/>
        <end position="242"/>
    </location>
</feature>
<sequence>MHYFYACFMLPYLAVSNTVGAVGTSLATQYLDLDHHPSRLPTSKVKGPSSKLPSKTNKLPAKGRQNPRYHNDSSMSASLPMRLNPQTQVHDKLRSTIDTSNDYRQQLEDRHFRPVSRQSRESPVQPLPAKGLASSYDNLQNLVQSTATLARTAVKTNPIRSQADTSYFLTPPRSRPLRTRSPVLEDRNLASEINKTRTSRNLPDSNMSANSSNDSPGRARRKVSFLEDRSQSTDSSGPSFNQRHSRNRGAPNVSLDMKRKEERLGTKHPAVRNGVKYGSYTDIGYLSDREMDSDTASDHYLQQRFNDIVDDVLSTDSEQVLMTKRRRKPTNNRQVRFEKILNKTGKGALATARQQLKETKKVLRSSDILKKMYAEDYEEFVEEAESDLKKTKDLVKEKEQEFKKKMVKKIRKPSVSNKSNKGPGAVKVPLTKPVSTKVRKCSSSSSSILPRKTMLTVHDEDELLPLLLEEFPHLHMSQHTWHELWRRGLTQIENITKAYEETKRKKSKSQVQMEEALKRHEIVTKLEKKQMDSMKRVREAKDQKKQQLQFKNKLHEKRQQSARARKYYNEYAVRARSKLLRRRTKEEMVFKKLFKDGLAIQKERIQDIRKYSREQREKQCRLRQDELDSMENYYHDQFEMLAAKVTTEREELLIREKAQQKALDQMKKELRKKMEKEIQVYQDQLFRDDDDAYFRQLDADRLRQALHLAKYQTTF</sequence>
<name>A0AAN8G710_PATCE</name>
<proteinExistence type="predicted"/>
<feature type="signal peptide" evidence="3">
    <location>
        <begin position="1"/>
        <end position="16"/>
    </location>
</feature>
<gene>
    <name evidence="4" type="ORF">SNE40_020178</name>
</gene>
<accession>A0AAN8G710</accession>
<keyword evidence="3" id="KW-0732">Signal</keyword>